<dbReference type="GO" id="GO:0005549">
    <property type="term" value="F:odorant binding"/>
    <property type="evidence" value="ECO:0007669"/>
    <property type="project" value="InterPro"/>
</dbReference>
<dbReference type="Pfam" id="PF01395">
    <property type="entry name" value="PBP_GOBP"/>
    <property type="match status" value="1"/>
</dbReference>
<dbReference type="InterPro" id="IPR036728">
    <property type="entry name" value="PBP_GOBP_sf"/>
</dbReference>
<dbReference type="Gene3D" id="1.10.238.20">
    <property type="entry name" value="Pheromone/general odorant binding protein domain"/>
    <property type="match status" value="1"/>
</dbReference>
<name>A0A5E4Q810_9NEOP</name>
<evidence type="ECO:0000313" key="1">
    <source>
        <dbReference type="EMBL" id="VVC94443.1"/>
    </source>
</evidence>
<reference evidence="1 2" key="1">
    <citation type="submission" date="2017-07" db="EMBL/GenBank/DDBJ databases">
        <authorList>
            <person name="Talla V."/>
            <person name="Backstrom N."/>
        </authorList>
    </citation>
    <scope>NUCLEOTIDE SEQUENCE [LARGE SCALE GENOMIC DNA]</scope>
</reference>
<sequence>MYAALLPTVQECSQKYGITQEDIKKAKESGNIDNVDQCMLACIFKKTGVINEGGQFDVEKSTEMVKKYVSDANEQAKAIDILGKCASVNDQPVGDSDGCDRSKQLFECLKPFKKEFESRR</sequence>
<gene>
    <name evidence="1" type="ORF">LSINAPIS_LOCUS6398</name>
</gene>
<protein>
    <submittedName>
        <fullName evidence="1">Uncharacterized protein</fullName>
    </submittedName>
</protein>
<dbReference type="Proteomes" id="UP000324832">
    <property type="component" value="Unassembled WGS sequence"/>
</dbReference>
<evidence type="ECO:0000313" key="2">
    <source>
        <dbReference type="Proteomes" id="UP000324832"/>
    </source>
</evidence>
<dbReference type="AlphaFoldDB" id="A0A5E4Q810"/>
<dbReference type="SMART" id="SM00708">
    <property type="entry name" value="PhBP"/>
    <property type="match status" value="1"/>
</dbReference>
<accession>A0A5E4Q810</accession>
<dbReference type="SUPFAM" id="SSF47565">
    <property type="entry name" value="Insect pheromone/odorant-binding proteins"/>
    <property type="match status" value="1"/>
</dbReference>
<dbReference type="InterPro" id="IPR006170">
    <property type="entry name" value="PBP/GOBP"/>
</dbReference>
<organism evidence="1 2">
    <name type="scientific">Leptidea sinapis</name>
    <dbReference type="NCBI Taxonomy" id="189913"/>
    <lineage>
        <taxon>Eukaryota</taxon>
        <taxon>Metazoa</taxon>
        <taxon>Ecdysozoa</taxon>
        <taxon>Arthropoda</taxon>
        <taxon>Hexapoda</taxon>
        <taxon>Insecta</taxon>
        <taxon>Pterygota</taxon>
        <taxon>Neoptera</taxon>
        <taxon>Endopterygota</taxon>
        <taxon>Lepidoptera</taxon>
        <taxon>Glossata</taxon>
        <taxon>Ditrysia</taxon>
        <taxon>Papilionoidea</taxon>
        <taxon>Pieridae</taxon>
        <taxon>Dismorphiinae</taxon>
        <taxon>Leptidea</taxon>
    </lineage>
</organism>
<dbReference type="CDD" id="cd23992">
    <property type="entry name" value="PBP_GOBP"/>
    <property type="match status" value="1"/>
</dbReference>
<dbReference type="EMBL" id="FZQP02002003">
    <property type="protein sequence ID" value="VVC94443.1"/>
    <property type="molecule type" value="Genomic_DNA"/>
</dbReference>
<keyword evidence="2" id="KW-1185">Reference proteome</keyword>
<proteinExistence type="predicted"/>